<name>A0A0F8XBG7_9ZZZZ</name>
<organism evidence="1">
    <name type="scientific">marine sediment metagenome</name>
    <dbReference type="NCBI Taxonomy" id="412755"/>
    <lineage>
        <taxon>unclassified sequences</taxon>
        <taxon>metagenomes</taxon>
        <taxon>ecological metagenomes</taxon>
    </lineage>
</organism>
<reference evidence="1" key="1">
    <citation type="journal article" date="2015" name="Nature">
        <title>Complex archaea that bridge the gap between prokaryotes and eukaryotes.</title>
        <authorList>
            <person name="Spang A."/>
            <person name="Saw J.H."/>
            <person name="Jorgensen S.L."/>
            <person name="Zaremba-Niedzwiedzka K."/>
            <person name="Martijn J."/>
            <person name="Lind A.E."/>
            <person name="van Eijk R."/>
            <person name="Schleper C."/>
            <person name="Guy L."/>
            <person name="Ettema T.J."/>
        </authorList>
    </citation>
    <scope>NUCLEOTIDE SEQUENCE</scope>
</reference>
<comment type="caution">
    <text evidence="1">The sequence shown here is derived from an EMBL/GenBank/DDBJ whole genome shotgun (WGS) entry which is preliminary data.</text>
</comment>
<gene>
    <name evidence="1" type="ORF">LCGC14_3045700</name>
</gene>
<sequence>MKFLLEIIEKHIRDLSWFELIGIKEIVDKEVAKRKRVKKGLLKFAKRTKGVKNGN</sequence>
<dbReference type="EMBL" id="LAZR01064046">
    <property type="protein sequence ID" value="KKK58310.1"/>
    <property type="molecule type" value="Genomic_DNA"/>
</dbReference>
<proteinExistence type="predicted"/>
<accession>A0A0F8XBG7</accession>
<protein>
    <submittedName>
        <fullName evidence="1">Uncharacterized protein</fullName>
    </submittedName>
</protein>
<dbReference type="AlphaFoldDB" id="A0A0F8XBG7"/>
<evidence type="ECO:0000313" key="1">
    <source>
        <dbReference type="EMBL" id="KKK58310.1"/>
    </source>
</evidence>